<protein>
    <submittedName>
        <fullName evidence="3">Formylglycine-generating enzyme family protein</fullName>
    </submittedName>
</protein>
<dbReference type="PANTHER" id="PTHR23150">
    <property type="entry name" value="SULFATASE MODIFYING FACTOR 1, 2"/>
    <property type="match status" value="1"/>
</dbReference>
<dbReference type="GO" id="GO:0120147">
    <property type="term" value="F:formylglycine-generating oxidase activity"/>
    <property type="evidence" value="ECO:0007669"/>
    <property type="project" value="TreeGrafter"/>
</dbReference>
<dbReference type="SUPFAM" id="SSF56436">
    <property type="entry name" value="C-type lectin-like"/>
    <property type="match status" value="1"/>
</dbReference>
<gene>
    <name evidence="3" type="ORF">JJ685_17080</name>
</gene>
<name>A0A937CUN5_9BURK</name>
<proteinExistence type="predicted"/>
<dbReference type="EMBL" id="JAEQNE010000004">
    <property type="protein sequence ID" value="MBL0392854.1"/>
    <property type="molecule type" value="Genomic_DNA"/>
</dbReference>
<dbReference type="InterPro" id="IPR042095">
    <property type="entry name" value="SUMF_sf"/>
</dbReference>
<dbReference type="InterPro" id="IPR051043">
    <property type="entry name" value="Sulfatase_Mod_Factor_Kinase"/>
</dbReference>
<feature type="region of interest" description="Disordered" evidence="1">
    <location>
        <begin position="1"/>
        <end position="25"/>
    </location>
</feature>
<dbReference type="Proteomes" id="UP000599109">
    <property type="component" value="Unassembled WGS sequence"/>
</dbReference>
<evidence type="ECO:0000259" key="2">
    <source>
        <dbReference type="Pfam" id="PF03781"/>
    </source>
</evidence>
<evidence type="ECO:0000313" key="4">
    <source>
        <dbReference type="Proteomes" id="UP000599109"/>
    </source>
</evidence>
<evidence type="ECO:0000313" key="3">
    <source>
        <dbReference type="EMBL" id="MBL0392854.1"/>
    </source>
</evidence>
<organism evidence="3 4">
    <name type="scientific">Ramlibacter monticola</name>
    <dbReference type="NCBI Taxonomy" id="1926872"/>
    <lineage>
        <taxon>Bacteria</taxon>
        <taxon>Pseudomonadati</taxon>
        <taxon>Pseudomonadota</taxon>
        <taxon>Betaproteobacteria</taxon>
        <taxon>Burkholderiales</taxon>
        <taxon>Comamonadaceae</taxon>
        <taxon>Ramlibacter</taxon>
    </lineage>
</organism>
<dbReference type="InterPro" id="IPR016187">
    <property type="entry name" value="CTDL_fold"/>
</dbReference>
<feature type="compositionally biased region" description="Polar residues" evidence="1">
    <location>
        <begin position="12"/>
        <end position="21"/>
    </location>
</feature>
<dbReference type="Gene3D" id="3.90.1580.10">
    <property type="entry name" value="paralog of FGE (formylglycine-generating enzyme)"/>
    <property type="match status" value="1"/>
</dbReference>
<reference evidence="3 4" key="1">
    <citation type="journal article" date="2017" name="Int. J. Syst. Evol. Microbiol.">
        <title>Ramlibacter monticola sp. nov., isolated from forest soil.</title>
        <authorList>
            <person name="Chaudhary D.K."/>
            <person name="Kim J."/>
        </authorList>
    </citation>
    <scope>NUCLEOTIDE SEQUENCE [LARGE SCALE GENOMIC DNA]</scope>
    <source>
        <strain evidence="3 4">KACC 19175</strain>
    </source>
</reference>
<dbReference type="InterPro" id="IPR005532">
    <property type="entry name" value="SUMF_dom"/>
</dbReference>
<evidence type="ECO:0000256" key="1">
    <source>
        <dbReference type="SAM" id="MobiDB-lite"/>
    </source>
</evidence>
<dbReference type="AlphaFoldDB" id="A0A937CUN5"/>
<dbReference type="Pfam" id="PF03781">
    <property type="entry name" value="FGE-sulfatase"/>
    <property type="match status" value="1"/>
</dbReference>
<accession>A0A937CUN5</accession>
<sequence length="237" mass="25562">MLPGGRFESVLPQGSSPTASTPVDVKPFAMRTTPVTAGEFARFVATHPEWQRGRAAKVMADARYLSKWATPLQPGASVPAQSPVTDVSWFAAGAFCEAEGGRLPTWLEWEYAAAADATRADARRDPAWQRKILSWYEQTTPAILPAVGGAPNAYGVRDLHGAVWEWVDDFNALFIAGDSRTQGDPDKLKFCGAGALNIIDRDSYAVLMRIALLSSLSGADTTGTLGFRCVRDLESTP</sequence>
<comment type="caution">
    <text evidence="3">The sequence shown here is derived from an EMBL/GenBank/DDBJ whole genome shotgun (WGS) entry which is preliminary data.</text>
</comment>
<dbReference type="PANTHER" id="PTHR23150:SF19">
    <property type="entry name" value="FORMYLGLYCINE-GENERATING ENZYME"/>
    <property type="match status" value="1"/>
</dbReference>
<keyword evidence="4" id="KW-1185">Reference proteome</keyword>
<feature type="domain" description="Sulfatase-modifying factor enzyme-like" evidence="2">
    <location>
        <begin position="2"/>
        <end position="231"/>
    </location>
</feature>